<evidence type="ECO:0000313" key="1">
    <source>
        <dbReference type="EMBL" id="CCM06309.1"/>
    </source>
</evidence>
<keyword evidence="2" id="KW-1185">Reference proteome</keyword>
<reference evidence="1 2" key="1">
    <citation type="journal article" date="2012" name="Appl. Environ. Microbiol.">
        <title>Short-read sequencing for genomic analysis of the brown rot fungus Fibroporia radiculosa.</title>
        <authorList>
            <person name="Tang J.D."/>
            <person name="Perkins A.D."/>
            <person name="Sonstegard T.S."/>
            <person name="Schroeder S.G."/>
            <person name="Burgess S.C."/>
            <person name="Diehl S.V."/>
        </authorList>
    </citation>
    <scope>NUCLEOTIDE SEQUENCE [LARGE SCALE GENOMIC DNA]</scope>
    <source>
        <strain evidence="1 2">TFFH 294</strain>
    </source>
</reference>
<name>J4H587_9APHY</name>
<dbReference type="HOGENOM" id="CLU_3125032_0_0_1"/>
<gene>
    <name evidence="1" type="ORF">FIBRA_08560</name>
</gene>
<organism evidence="1 2">
    <name type="scientific">Fibroporia radiculosa</name>
    <dbReference type="NCBI Taxonomy" id="599839"/>
    <lineage>
        <taxon>Eukaryota</taxon>
        <taxon>Fungi</taxon>
        <taxon>Dikarya</taxon>
        <taxon>Basidiomycota</taxon>
        <taxon>Agaricomycotina</taxon>
        <taxon>Agaricomycetes</taxon>
        <taxon>Polyporales</taxon>
        <taxon>Fibroporiaceae</taxon>
        <taxon>Fibroporia</taxon>
    </lineage>
</organism>
<dbReference type="Proteomes" id="UP000006352">
    <property type="component" value="Unassembled WGS sequence"/>
</dbReference>
<dbReference type="InParanoid" id="J4H587"/>
<proteinExistence type="predicted"/>
<evidence type="ECO:0000313" key="2">
    <source>
        <dbReference type="Proteomes" id="UP000006352"/>
    </source>
</evidence>
<dbReference type="EMBL" id="HE797282">
    <property type="protein sequence ID" value="CCM06309.1"/>
    <property type="molecule type" value="Genomic_DNA"/>
</dbReference>
<sequence length="50" mass="5672">MAVVSPYREKFEFHLGLRQVVMALMYWAIDVPQELLQSDAIPTKIGGANH</sequence>
<dbReference type="AlphaFoldDB" id="J4H587"/>
<accession>J4H587</accession>
<protein>
    <submittedName>
        <fullName evidence="1">Uncharacterized protein</fullName>
    </submittedName>
</protein>